<dbReference type="RefSeq" id="WP_073037223.1">
    <property type="nucleotide sequence ID" value="NZ_FQVB01000007.1"/>
</dbReference>
<dbReference type="PANTHER" id="PTHR40072">
    <property type="entry name" value="MOLYBDOPTERIN-GUANINE DINUCLEOTIDE BIOSYNTHESIS ADAPTER PROTEIN-RELATED"/>
    <property type="match status" value="1"/>
</dbReference>
<feature type="domain" description="Molybdopterin-guanine dinucleotide biosynthesis protein B (MobB)" evidence="1">
    <location>
        <begin position="4"/>
        <end position="135"/>
    </location>
</feature>
<dbReference type="Gene3D" id="3.40.50.300">
    <property type="entry name" value="P-loop containing nucleotide triphosphate hydrolases"/>
    <property type="match status" value="1"/>
</dbReference>
<dbReference type="InterPro" id="IPR004435">
    <property type="entry name" value="MobB_dom"/>
</dbReference>
<accession>A0A1M4WAN4</accession>
<dbReference type="EMBL" id="FQVB01000007">
    <property type="protein sequence ID" value="SHE78022.1"/>
    <property type="molecule type" value="Genomic_DNA"/>
</dbReference>
<protein>
    <submittedName>
        <fullName evidence="2">Molybdopterin guanine dinucleotide biosynthesis accessory protein MobB</fullName>
    </submittedName>
</protein>
<dbReference type="STRING" id="1121391.SAMN02745206_00817"/>
<name>A0A1M4WAN4_9BACT</name>
<dbReference type="Proteomes" id="UP000184076">
    <property type="component" value="Unassembled WGS sequence"/>
</dbReference>
<organism evidence="2 3">
    <name type="scientific">Desulfacinum infernum DSM 9756</name>
    <dbReference type="NCBI Taxonomy" id="1121391"/>
    <lineage>
        <taxon>Bacteria</taxon>
        <taxon>Pseudomonadati</taxon>
        <taxon>Thermodesulfobacteriota</taxon>
        <taxon>Syntrophobacteria</taxon>
        <taxon>Syntrophobacterales</taxon>
        <taxon>Syntrophobacteraceae</taxon>
        <taxon>Desulfacinum</taxon>
    </lineage>
</organism>
<dbReference type="CDD" id="cd03116">
    <property type="entry name" value="MobB"/>
    <property type="match status" value="1"/>
</dbReference>
<dbReference type="OrthoDB" id="9786803at2"/>
<evidence type="ECO:0000313" key="2">
    <source>
        <dbReference type="EMBL" id="SHE78022.1"/>
    </source>
</evidence>
<dbReference type="GO" id="GO:0005525">
    <property type="term" value="F:GTP binding"/>
    <property type="evidence" value="ECO:0007669"/>
    <property type="project" value="InterPro"/>
</dbReference>
<dbReference type="SUPFAM" id="SSF52540">
    <property type="entry name" value="P-loop containing nucleoside triphosphate hydrolases"/>
    <property type="match status" value="1"/>
</dbReference>
<evidence type="ECO:0000313" key="3">
    <source>
        <dbReference type="Proteomes" id="UP000184076"/>
    </source>
</evidence>
<dbReference type="NCBIfam" id="TIGR00176">
    <property type="entry name" value="mobB"/>
    <property type="match status" value="1"/>
</dbReference>
<dbReference type="InterPro" id="IPR027417">
    <property type="entry name" value="P-loop_NTPase"/>
</dbReference>
<dbReference type="AlphaFoldDB" id="A0A1M4WAN4"/>
<dbReference type="InterPro" id="IPR052539">
    <property type="entry name" value="MGD_biosynthesis_adapter"/>
</dbReference>
<dbReference type="Pfam" id="PF03205">
    <property type="entry name" value="MobB"/>
    <property type="match status" value="1"/>
</dbReference>
<dbReference type="PANTHER" id="PTHR40072:SF1">
    <property type="entry name" value="MOLYBDOPTERIN-GUANINE DINUCLEOTIDE BIOSYNTHESIS ADAPTER PROTEIN"/>
    <property type="match status" value="1"/>
</dbReference>
<evidence type="ECO:0000259" key="1">
    <source>
        <dbReference type="Pfam" id="PF03205"/>
    </source>
</evidence>
<keyword evidence="3" id="KW-1185">Reference proteome</keyword>
<proteinExistence type="predicted"/>
<reference evidence="3" key="1">
    <citation type="submission" date="2016-11" db="EMBL/GenBank/DDBJ databases">
        <authorList>
            <person name="Varghese N."/>
            <person name="Submissions S."/>
        </authorList>
    </citation>
    <scope>NUCLEOTIDE SEQUENCE [LARGE SCALE GENOMIC DNA]</scope>
    <source>
        <strain evidence="3">DSM 9756</strain>
    </source>
</reference>
<sequence length="219" mass="24907">MVPIVCFVGKSNVGKTTFLEKLIPELTRRGYRVGTVKHDVHGFTMDREGKDTWRHAQAGAGTIAIASPARVASIRTIDREWPLEEVVSRYFWDEDIVIAEGYKRSHFPKIEVFRSELADVPLCDEKDNLIALVTDDAPDLRVPRFGFHQVSHVASFLEERYLKDRKRPRVLVQLDGKKLPMKDFVQDFVAGGVVGMLSQLRGWKKARQVRVTITMGDEA</sequence>
<dbReference type="GO" id="GO:0006777">
    <property type="term" value="P:Mo-molybdopterin cofactor biosynthetic process"/>
    <property type="evidence" value="ECO:0007669"/>
    <property type="project" value="InterPro"/>
</dbReference>
<gene>
    <name evidence="2" type="ORF">SAMN02745206_00817</name>
</gene>